<accession>A0A380BF44</accession>
<evidence type="ECO:0000313" key="4">
    <source>
        <dbReference type="Proteomes" id="UP000254519"/>
    </source>
</evidence>
<dbReference type="AlphaFoldDB" id="A0A380BF44"/>
<protein>
    <submittedName>
        <fullName evidence="3">Uncharacterized protein</fullName>
    </submittedName>
</protein>
<keyword evidence="2" id="KW-1133">Transmembrane helix</keyword>
<gene>
    <name evidence="3" type="ORF">NCTC4822_00598</name>
</gene>
<keyword evidence="2" id="KW-0812">Transmembrane</keyword>
<dbReference type="EMBL" id="UGYZ01000002">
    <property type="protein sequence ID" value="SUI99390.1"/>
    <property type="molecule type" value="Genomic_DNA"/>
</dbReference>
<feature type="region of interest" description="Disordered" evidence="1">
    <location>
        <begin position="65"/>
        <end position="97"/>
    </location>
</feature>
<proteinExistence type="predicted"/>
<organism evidence="3 4">
    <name type="scientific">Sporosarcina pasteurii</name>
    <name type="common">Bacillus pasteurii</name>
    <dbReference type="NCBI Taxonomy" id="1474"/>
    <lineage>
        <taxon>Bacteria</taxon>
        <taxon>Bacillati</taxon>
        <taxon>Bacillota</taxon>
        <taxon>Bacilli</taxon>
        <taxon>Bacillales</taxon>
        <taxon>Caryophanaceae</taxon>
        <taxon>Sporosarcina</taxon>
    </lineage>
</organism>
<feature type="transmembrane region" description="Helical" evidence="2">
    <location>
        <begin position="40"/>
        <end position="60"/>
    </location>
</feature>
<reference evidence="3 4" key="1">
    <citation type="submission" date="2018-06" db="EMBL/GenBank/DDBJ databases">
        <authorList>
            <consortium name="Pathogen Informatics"/>
            <person name="Doyle S."/>
        </authorList>
    </citation>
    <scope>NUCLEOTIDE SEQUENCE [LARGE SCALE GENOMIC DNA]</scope>
    <source>
        <strain evidence="4">ATCC 11859 / DSM 33 / NCIB 8841 / NCTC 4822</strain>
    </source>
</reference>
<sequence>MKRDMSIYSLISLDLLNLNMVILCRSSDYTKLGAFKMRKYLFLLIIVMVLALAACGKTVGNTEKTVDSMTNQTEETDSNETNQPVEEGSSKTDSSEQSLKLQVLKGDAEAGATVDNNDLYIGLNKIIQENPDIGIEKDFSIYVVNIVHDHEGNPKIVLFGINKLPVAIKNFSFDYTLGNKDNEFVWEKQRVSMPEEETGVLQPNSAVPVILSLTPEQEELLKTLNGKNKVMAIDNFTFEEVK</sequence>
<evidence type="ECO:0000256" key="1">
    <source>
        <dbReference type="SAM" id="MobiDB-lite"/>
    </source>
</evidence>
<name>A0A380BF44_SPOPA</name>
<keyword evidence="2" id="KW-0472">Membrane</keyword>
<evidence type="ECO:0000313" key="3">
    <source>
        <dbReference type="EMBL" id="SUI99390.1"/>
    </source>
</evidence>
<dbReference type="Proteomes" id="UP000254519">
    <property type="component" value="Unassembled WGS sequence"/>
</dbReference>
<keyword evidence="4" id="KW-1185">Reference proteome</keyword>
<feature type="compositionally biased region" description="Polar residues" evidence="1">
    <location>
        <begin position="65"/>
        <end position="84"/>
    </location>
</feature>
<evidence type="ECO:0000256" key="2">
    <source>
        <dbReference type="SAM" id="Phobius"/>
    </source>
</evidence>